<dbReference type="SUPFAM" id="SSF103473">
    <property type="entry name" value="MFS general substrate transporter"/>
    <property type="match status" value="1"/>
</dbReference>
<dbReference type="RefSeq" id="WP_075885201.1">
    <property type="nucleotide sequence ID" value="NZ_MPJZ01000050.1"/>
</dbReference>
<keyword evidence="2" id="KW-0813">Transport</keyword>
<protein>
    <submittedName>
        <fullName evidence="8">MFS transporter</fullName>
    </submittedName>
</protein>
<organism evidence="8 9">
    <name type="scientific">Faecalibaculum rodentium</name>
    <dbReference type="NCBI Taxonomy" id="1702221"/>
    <lineage>
        <taxon>Bacteria</taxon>
        <taxon>Bacillati</taxon>
        <taxon>Bacillota</taxon>
        <taxon>Erysipelotrichia</taxon>
        <taxon>Erysipelotrichales</taxon>
        <taxon>Erysipelotrichaceae</taxon>
        <taxon>Faecalibaculum</taxon>
    </lineage>
</organism>
<dbReference type="Pfam" id="PF07690">
    <property type="entry name" value="MFS_1"/>
    <property type="match status" value="1"/>
</dbReference>
<evidence type="ECO:0000256" key="3">
    <source>
        <dbReference type="ARBA" id="ARBA00022475"/>
    </source>
</evidence>
<name>A0A1Q9YKX1_9FIRM</name>
<evidence type="ECO:0000256" key="4">
    <source>
        <dbReference type="ARBA" id="ARBA00022692"/>
    </source>
</evidence>
<feature type="transmembrane region" description="Helical" evidence="7">
    <location>
        <begin position="315"/>
        <end position="340"/>
    </location>
</feature>
<evidence type="ECO:0000256" key="7">
    <source>
        <dbReference type="SAM" id="Phobius"/>
    </source>
</evidence>
<feature type="transmembrane region" description="Helical" evidence="7">
    <location>
        <begin position="18"/>
        <end position="44"/>
    </location>
</feature>
<dbReference type="CDD" id="cd06173">
    <property type="entry name" value="MFS_MefA_like"/>
    <property type="match status" value="1"/>
</dbReference>
<comment type="subcellular location">
    <subcellularLocation>
        <location evidence="1">Cell membrane</location>
        <topology evidence="1">Multi-pass membrane protein</topology>
    </subcellularLocation>
</comment>
<dbReference type="PANTHER" id="PTHR43266:SF2">
    <property type="entry name" value="MAJOR FACILITATOR SUPERFAMILY (MFS) PROFILE DOMAIN-CONTAINING PROTEIN"/>
    <property type="match status" value="1"/>
</dbReference>
<feature type="transmembrane region" description="Helical" evidence="7">
    <location>
        <begin position="352"/>
        <end position="371"/>
    </location>
</feature>
<dbReference type="PANTHER" id="PTHR43266">
    <property type="entry name" value="MACROLIDE-EFFLUX PROTEIN"/>
    <property type="match status" value="1"/>
</dbReference>
<dbReference type="InterPro" id="IPR036259">
    <property type="entry name" value="MFS_trans_sf"/>
</dbReference>
<dbReference type="Gene3D" id="1.20.1250.20">
    <property type="entry name" value="MFS general substrate transporter like domains"/>
    <property type="match status" value="1"/>
</dbReference>
<evidence type="ECO:0000313" key="8">
    <source>
        <dbReference type="EMBL" id="OLU45460.1"/>
    </source>
</evidence>
<keyword evidence="5 7" id="KW-1133">Transmembrane helix</keyword>
<dbReference type="GO" id="GO:0022857">
    <property type="term" value="F:transmembrane transporter activity"/>
    <property type="evidence" value="ECO:0007669"/>
    <property type="project" value="InterPro"/>
</dbReference>
<feature type="transmembrane region" description="Helical" evidence="7">
    <location>
        <begin position="230"/>
        <end position="251"/>
    </location>
</feature>
<evidence type="ECO:0000256" key="6">
    <source>
        <dbReference type="ARBA" id="ARBA00023136"/>
    </source>
</evidence>
<dbReference type="AlphaFoldDB" id="A0A1Q9YKX1"/>
<feature type="transmembrane region" description="Helical" evidence="7">
    <location>
        <begin position="263"/>
        <end position="284"/>
    </location>
</feature>
<dbReference type="EMBL" id="MPJZ01000050">
    <property type="protein sequence ID" value="OLU45460.1"/>
    <property type="molecule type" value="Genomic_DNA"/>
</dbReference>
<dbReference type="InterPro" id="IPR011701">
    <property type="entry name" value="MFS"/>
</dbReference>
<feature type="transmembrane region" description="Helical" evidence="7">
    <location>
        <begin position="391"/>
        <end position="411"/>
    </location>
</feature>
<feature type="transmembrane region" description="Helical" evidence="7">
    <location>
        <begin position="291"/>
        <end position="309"/>
    </location>
</feature>
<feature type="transmembrane region" description="Helical" evidence="7">
    <location>
        <begin position="50"/>
        <end position="70"/>
    </location>
</feature>
<dbReference type="Proteomes" id="UP000186758">
    <property type="component" value="Unassembled WGS sequence"/>
</dbReference>
<dbReference type="GO" id="GO:0005886">
    <property type="term" value="C:plasma membrane"/>
    <property type="evidence" value="ECO:0007669"/>
    <property type="project" value="UniProtKB-SubCell"/>
</dbReference>
<feature type="transmembrane region" description="Helical" evidence="7">
    <location>
        <begin position="82"/>
        <end position="102"/>
    </location>
</feature>
<keyword evidence="6 7" id="KW-0472">Membrane</keyword>
<feature type="transmembrane region" description="Helical" evidence="7">
    <location>
        <begin position="108"/>
        <end position="126"/>
    </location>
</feature>
<proteinExistence type="predicted"/>
<accession>A0A1Q9YKX1</accession>
<keyword evidence="3" id="KW-1003">Cell membrane</keyword>
<evidence type="ECO:0000256" key="5">
    <source>
        <dbReference type="ARBA" id="ARBA00022989"/>
    </source>
</evidence>
<evidence type="ECO:0000313" key="9">
    <source>
        <dbReference type="Proteomes" id="UP000186758"/>
    </source>
</evidence>
<reference evidence="8 9" key="1">
    <citation type="submission" date="2016-11" db="EMBL/GenBank/DDBJ databases">
        <title>Description of two novel members of the family Erysipelotrichaceae: Ileibacterium lipovorans gen. nov., sp. nov. and Dubosiella newyorkensis, gen. nov., sp. nov.</title>
        <authorList>
            <person name="Cox L.M."/>
            <person name="Sohn J."/>
            <person name="Tyrrell K.L."/>
            <person name="Citron D.M."/>
            <person name="Lawson P.A."/>
            <person name="Patel N.B."/>
            <person name="Iizumi T."/>
            <person name="Perez-Perez G.I."/>
            <person name="Goldstein E.J."/>
            <person name="Blaser M.J."/>
        </authorList>
    </citation>
    <scope>NUCLEOTIDE SEQUENCE [LARGE SCALE GENOMIC DNA]</scope>
    <source>
        <strain evidence="8 9">NYU-BL-K8</strain>
    </source>
</reference>
<evidence type="ECO:0000256" key="2">
    <source>
        <dbReference type="ARBA" id="ARBA00022448"/>
    </source>
</evidence>
<evidence type="ECO:0000256" key="1">
    <source>
        <dbReference type="ARBA" id="ARBA00004651"/>
    </source>
</evidence>
<keyword evidence="4 7" id="KW-0812">Transmembrane</keyword>
<comment type="caution">
    <text evidence="8">The sequence shown here is derived from an EMBL/GenBank/DDBJ whole genome shotgun (WGS) entry which is preliminary data.</text>
</comment>
<sequence>MNHAASSSRPSRSSFSRFLLLFAGELISSIGSGLTSFGLGVYIFQKTGSAANMALVTLTGFLPTLLLSLPAGTLADRHDRRLLMMIGDGFSALGILYILLCMMQGEPALWQICLGVFVSAFFSVLLEPAFRATITDLLTPDEYSKAAGLLSLAQSARFLISPVLAGALLAVTDIKVLLAIDVCTFFPTVFAAAAVRNSLSSGGQRAQETRPAFLASMTEGWQTVTKNHGLFLLILVSTLLTCFMGSFQILAQPVILAFADSTTLGIGETICASGMLVSSLWLGARGLKGGYIRTLSASLFAAGLCMAGFAWQENIVSVCLFGFLFFLALPFANNCLDCLVRRVIPGELQGRAWGMISFLSQMGYVVAYTLAGTFADGLAATLQISVGRGSALVILIAGILLSVTALCLLPLGPVRQLEKASA</sequence>
<gene>
    <name evidence="8" type="ORF">BO223_05030</name>
</gene>